<organism evidence="1 2">
    <name type="scientific">Diadromus pulchellus ascovirus 4a</name>
    <dbReference type="NCBI Taxonomy" id="158683"/>
    <lineage>
        <taxon>Viruses</taxon>
        <taxon>Varidnaviria</taxon>
        <taxon>Bamfordvirae</taxon>
        <taxon>Nucleocytoviricota</taxon>
        <taxon>Megaviricetes</taxon>
        <taxon>Pimascovirales</taxon>
        <taxon>Pimascovirales incertae sedis</taxon>
        <taxon>Ascoviridae</taxon>
        <taxon>Toursvirus</taxon>
        <taxon>Toursvirus dptv1a</taxon>
    </lineage>
</organism>
<keyword evidence="2" id="KW-1185">Reference proteome</keyword>
<reference evidence="1 2" key="1">
    <citation type="journal article" date="2009" name="PLoS ONE">
        <title>Symbiotic virus at the evolutionary intersection of three types of large DNA viruses; iridoviruses, ascoviruses, and ichnoviruses.</title>
        <authorList>
            <person name="Bigot Y."/>
            <person name="Renault S."/>
            <person name="Nicolas J."/>
            <person name="Moundras C."/>
            <person name="Demattei M.V."/>
            <person name="Samain S."/>
            <person name="Bideshi D.K."/>
            <person name="Federici B.A."/>
        </authorList>
    </citation>
    <scope>NUCLEOTIDE SEQUENCE [LARGE SCALE GENOMIC DNA]</scope>
</reference>
<dbReference type="EMBL" id="CU469068">
    <property type="protein sequence ID" value="CCA61448.1"/>
    <property type="molecule type" value="Genomic_DNA"/>
</dbReference>
<protein>
    <submittedName>
        <fullName evidence="1">Complete DpAV4 genome</fullName>
    </submittedName>
</protein>
<dbReference type="OrthoDB" id="33188at10239"/>
<dbReference type="GeneID" id="26683636"/>
<accession>F2NZ20</accession>
<proteinExistence type="predicted"/>
<evidence type="ECO:0000313" key="1">
    <source>
        <dbReference type="EMBL" id="CCA61448.1"/>
    </source>
</evidence>
<sequence length="161" mass="19126">MERLVIVPFRSKFVGGEADPDTYTFQRDCNISDKFKLWRSALLKHFISHCRKNGIADMEMPSSMVDWKNEILEENNVVAEWLWDAVRPQEGSFVQLAELRERYKKDHPHERAFKNKDIERMINSAFNAKGAYVKDQHYHYVDTTRKKVNRVFVNFDLNQVN</sequence>
<dbReference type="Proteomes" id="UP000203898">
    <property type="component" value="Segment"/>
</dbReference>
<evidence type="ECO:0000313" key="2">
    <source>
        <dbReference type="Proteomes" id="UP000203898"/>
    </source>
</evidence>
<dbReference type="KEGG" id="vg:26683636"/>
<name>F2NZ20_9VIRU</name>
<dbReference type="RefSeq" id="YP_009640079.1">
    <property type="nucleotide sequence ID" value="NC_011335.1"/>
</dbReference>